<keyword evidence="1" id="KW-0812">Transmembrane</keyword>
<evidence type="ECO:0008006" key="4">
    <source>
        <dbReference type="Google" id="ProtNLM"/>
    </source>
</evidence>
<dbReference type="EMBL" id="MFPV01000059">
    <property type="protein sequence ID" value="OGH60460.1"/>
    <property type="molecule type" value="Genomic_DNA"/>
</dbReference>
<organism evidence="2 3">
    <name type="scientific">Candidatus Magasanikbacteria bacterium RIFCSPHIGHO2_01_FULL_50_8</name>
    <dbReference type="NCBI Taxonomy" id="1798674"/>
    <lineage>
        <taxon>Bacteria</taxon>
        <taxon>Candidatus Magasanikiibacteriota</taxon>
    </lineage>
</organism>
<comment type="caution">
    <text evidence="2">The sequence shown here is derived from an EMBL/GenBank/DDBJ whole genome shotgun (WGS) entry which is preliminary data.</text>
</comment>
<dbReference type="NCBIfam" id="TIGR02532">
    <property type="entry name" value="IV_pilin_GFxxxE"/>
    <property type="match status" value="1"/>
</dbReference>
<keyword evidence="1" id="KW-0472">Membrane</keyword>
<reference evidence="2 3" key="1">
    <citation type="journal article" date="2016" name="Nat. Commun.">
        <title>Thousands of microbial genomes shed light on interconnected biogeochemical processes in an aquifer system.</title>
        <authorList>
            <person name="Anantharaman K."/>
            <person name="Brown C.T."/>
            <person name="Hug L.A."/>
            <person name="Sharon I."/>
            <person name="Castelle C.J."/>
            <person name="Probst A.J."/>
            <person name="Thomas B.C."/>
            <person name="Singh A."/>
            <person name="Wilkins M.J."/>
            <person name="Karaoz U."/>
            <person name="Brodie E.L."/>
            <person name="Williams K.H."/>
            <person name="Hubbard S.S."/>
            <person name="Banfield J.F."/>
        </authorList>
    </citation>
    <scope>NUCLEOTIDE SEQUENCE [LARGE SCALE GENOMIC DNA]</scope>
</reference>
<feature type="transmembrane region" description="Helical" evidence="1">
    <location>
        <begin position="12"/>
        <end position="36"/>
    </location>
</feature>
<dbReference type="SUPFAM" id="SSF54523">
    <property type="entry name" value="Pili subunits"/>
    <property type="match status" value="1"/>
</dbReference>
<dbReference type="InterPro" id="IPR045584">
    <property type="entry name" value="Pilin-like"/>
</dbReference>
<protein>
    <recommendedName>
        <fullName evidence="4">Type II secretion system protein GspG C-terminal domain-containing protein</fullName>
    </recommendedName>
</protein>
<proteinExistence type="predicted"/>
<keyword evidence="1" id="KW-1133">Transmembrane helix</keyword>
<accession>A0A1F6LM36</accession>
<dbReference type="Gene3D" id="3.30.700.10">
    <property type="entry name" value="Glycoprotein, Type 4 Pilin"/>
    <property type="match status" value="1"/>
</dbReference>
<name>A0A1F6LM36_9BACT</name>
<evidence type="ECO:0000256" key="1">
    <source>
        <dbReference type="SAM" id="Phobius"/>
    </source>
</evidence>
<dbReference type="Proteomes" id="UP000176329">
    <property type="component" value="Unassembled WGS sequence"/>
</dbReference>
<sequence length="160" mass="17226">MKSRHTPNGFTILELLIVLAAVGLLVLLGSILLGTARERARDAKRLSDLDITRRSLEEYFHNNNRYPQAPTPVQLGSATHSVMCSGTPTGFADTRSACGNSSVYLDPIPLPPEPQPEQLQGYVYTSVSPYATYTIDASLEGAINGLEGRIQVSPGGLKVN</sequence>
<evidence type="ECO:0000313" key="3">
    <source>
        <dbReference type="Proteomes" id="UP000176329"/>
    </source>
</evidence>
<evidence type="ECO:0000313" key="2">
    <source>
        <dbReference type="EMBL" id="OGH60460.1"/>
    </source>
</evidence>
<dbReference type="AlphaFoldDB" id="A0A1F6LM36"/>
<gene>
    <name evidence="2" type="ORF">A2848_03240</name>
</gene>
<dbReference type="InterPro" id="IPR012902">
    <property type="entry name" value="N_methyl_site"/>
</dbReference>